<dbReference type="InterPro" id="IPR036259">
    <property type="entry name" value="MFS_trans_sf"/>
</dbReference>
<dbReference type="AlphaFoldDB" id="A0A8S3R3G0"/>
<feature type="transmembrane region" description="Helical" evidence="7">
    <location>
        <begin position="247"/>
        <end position="271"/>
    </location>
</feature>
<dbReference type="PANTHER" id="PTHR48020:SF12">
    <property type="entry name" value="PROTON MYO-INOSITOL COTRANSPORTER"/>
    <property type="match status" value="1"/>
</dbReference>
<feature type="transmembrane region" description="Helical" evidence="7">
    <location>
        <begin position="160"/>
        <end position="179"/>
    </location>
</feature>
<dbReference type="OrthoDB" id="6339427at2759"/>
<feature type="transmembrane region" description="Helical" evidence="7">
    <location>
        <begin position="75"/>
        <end position="95"/>
    </location>
</feature>
<dbReference type="InterPro" id="IPR003663">
    <property type="entry name" value="Sugar/inositol_transpt"/>
</dbReference>
<comment type="caution">
    <text evidence="9">The sequence shown here is derived from an EMBL/GenBank/DDBJ whole genome shotgun (WGS) entry which is preliminary data.</text>
</comment>
<dbReference type="Pfam" id="PF00083">
    <property type="entry name" value="Sugar_tr"/>
    <property type="match status" value="2"/>
</dbReference>
<evidence type="ECO:0000256" key="3">
    <source>
        <dbReference type="ARBA" id="ARBA00022448"/>
    </source>
</evidence>
<evidence type="ECO:0000256" key="4">
    <source>
        <dbReference type="ARBA" id="ARBA00022692"/>
    </source>
</evidence>
<dbReference type="PROSITE" id="PS50850">
    <property type="entry name" value="MFS"/>
    <property type="match status" value="1"/>
</dbReference>
<keyword evidence="10" id="KW-1185">Reference proteome</keyword>
<dbReference type="PROSITE" id="PS00216">
    <property type="entry name" value="SUGAR_TRANSPORT_1"/>
    <property type="match status" value="1"/>
</dbReference>
<evidence type="ECO:0000259" key="8">
    <source>
        <dbReference type="PROSITE" id="PS50850"/>
    </source>
</evidence>
<feature type="domain" description="Major facilitator superfamily (MFS) profile" evidence="8">
    <location>
        <begin position="1"/>
        <end position="503"/>
    </location>
</feature>
<dbReference type="InterPro" id="IPR020846">
    <property type="entry name" value="MFS_dom"/>
</dbReference>
<name>A0A8S3R3G0_MYTED</name>
<dbReference type="InterPro" id="IPR050814">
    <property type="entry name" value="Myo-inositol_Transporter"/>
</dbReference>
<evidence type="ECO:0000256" key="7">
    <source>
        <dbReference type="SAM" id="Phobius"/>
    </source>
</evidence>
<keyword evidence="6 7" id="KW-0472">Membrane</keyword>
<dbReference type="GO" id="GO:0022857">
    <property type="term" value="F:transmembrane transporter activity"/>
    <property type="evidence" value="ECO:0007669"/>
    <property type="project" value="InterPro"/>
</dbReference>
<feature type="transmembrane region" description="Helical" evidence="7">
    <location>
        <begin position="30"/>
        <end position="50"/>
    </location>
</feature>
<keyword evidence="3" id="KW-0813">Transport</keyword>
<feature type="transmembrane region" description="Helical" evidence="7">
    <location>
        <begin position="443"/>
        <end position="469"/>
    </location>
</feature>
<organism evidence="9 10">
    <name type="scientific">Mytilus edulis</name>
    <name type="common">Blue mussel</name>
    <dbReference type="NCBI Taxonomy" id="6550"/>
    <lineage>
        <taxon>Eukaryota</taxon>
        <taxon>Metazoa</taxon>
        <taxon>Spiralia</taxon>
        <taxon>Lophotrochozoa</taxon>
        <taxon>Mollusca</taxon>
        <taxon>Bivalvia</taxon>
        <taxon>Autobranchia</taxon>
        <taxon>Pteriomorphia</taxon>
        <taxon>Mytilida</taxon>
        <taxon>Mytiloidea</taxon>
        <taxon>Mytilidae</taxon>
        <taxon>Mytilinae</taxon>
        <taxon>Mytilus</taxon>
    </lineage>
</organism>
<feature type="transmembrane region" description="Helical" evidence="7">
    <location>
        <begin position="481"/>
        <end position="499"/>
    </location>
</feature>
<dbReference type="InterPro" id="IPR005828">
    <property type="entry name" value="MFS_sugar_transport-like"/>
</dbReference>
<dbReference type="Proteomes" id="UP000683360">
    <property type="component" value="Unassembled WGS sequence"/>
</dbReference>
<accession>A0A8S3R3G0</accession>
<reference evidence="9" key="1">
    <citation type="submission" date="2021-03" db="EMBL/GenBank/DDBJ databases">
        <authorList>
            <person name="Bekaert M."/>
        </authorList>
    </citation>
    <scope>NUCLEOTIDE SEQUENCE</scope>
</reference>
<comment type="similarity">
    <text evidence="2">Belongs to the major facilitator superfamily. Sugar transporter (TC 2.A.1.1) family.</text>
</comment>
<protein>
    <submittedName>
        <fullName evidence="9">SLC2A13</fullName>
    </submittedName>
</protein>
<evidence type="ECO:0000256" key="6">
    <source>
        <dbReference type="ARBA" id="ARBA00023136"/>
    </source>
</evidence>
<feature type="transmembrane region" description="Helical" evidence="7">
    <location>
        <begin position="283"/>
        <end position="308"/>
    </location>
</feature>
<keyword evidence="4 7" id="KW-0812">Transmembrane</keyword>
<comment type="subcellular location">
    <subcellularLocation>
        <location evidence="1">Membrane</location>
        <topology evidence="1">Multi-pass membrane protein</topology>
    </subcellularLocation>
</comment>
<evidence type="ECO:0000256" key="5">
    <source>
        <dbReference type="ARBA" id="ARBA00022989"/>
    </source>
</evidence>
<evidence type="ECO:0000313" key="9">
    <source>
        <dbReference type="EMBL" id="CAG2202235.1"/>
    </source>
</evidence>
<dbReference type="EMBL" id="CAJPWZ010000882">
    <property type="protein sequence ID" value="CAG2202235.1"/>
    <property type="molecule type" value="Genomic_DNA"/>
</dbReference>
<dbReference type="SUPFAM" id="SSF103473">
    <property type="entry name" value="MFS general substrate transporter"/>
    <property type="match status" value="2"/>
</dbReference>
<dbReference type="PRINTS" id="PR00171">
    <property type="entry name" value="SUGRTRNSPORT"/>
</dbReference>
<feature type="transmembrane region" description="Helical" evidence="7">
    <location>
        <begin position="102"/>
        <end position="118"/>
    </location>
</feature>
<dbReference type="InterPro" id="IPR005829">
    <property type="entry name" value="Sugar_transporter_CS"/>
</dbReference>
<keyword evidence="5 7" id="KW-1133">Transmembrane helix</keyword>
<dbReference type="GO" id="GO:0016020">
    <property type="term" value="C:membrane"/>
    <property type="evidence" value="ECO:0007669"/>
    <property type="project" value="UniProtKB-SubCell"/>
</dbReference>
<dbReference type="Gene3D" id="1.20.1250.20">
    <property type="entry name" value="MFS general substrate transporter like domains"/>
    <property type="match status" value="2"/>
</dbReference>
<proteinExistence type="inferred from homology"/>
<dbReference type="PANTHER" id="PTHR48020">
    <property type="entry name" value="PROTON MYO-INOSITOL COTRANSPORTER"/>
    <property type="match status" value="1"/>
</dbReference>
<evidence type="ECO:0000256" key="1">
    <source>
        <dbReference type="ARBA" id="ARBA00004141"/>
    </source>
</evidence>
<sequence length="537" mass="58895">MENVSTISSNKITNNSGKTVYDSKNTSSKFTCYLCFVAVFGALGGFSFGYDTGVVSGALLFIRAEFELDSFDQEVLVSVTIATAMITAFMSGYLGDKIGRRPSMLIGVILMISPVYIAECSPVKYRGPLVTLCTGMMAIGRTVASIVDGAFSYDKTGWRYMLGLTGVPSLVQFIGFLFLPETPRYLVRNGKEDMATHILQRIRGRSDVSDDIKQIKEICQQEIKLKELQGNEWTLKKIMITPSVRRALIVGVSTSLIQQLSGINTVMYYSGTIIQMSGVRDEIMAIWLTAVTAGVSCIFTLSGIYLVEKVGRRKLILSSLAGVLLSLIVLAVAFQLSEINSPEVTYKDGYSAINGSCTHKLDTMRAKYGRCNSTELSDGLIWGATSCPSQYFWMCLLGLSLYLITFSPGYSCRCATFLFLTCTPHISGIGPLPMTINSEIYPLWARSTCMAIASSANWLFSLVISLSFLTLTDSVGAYGTYWLFAAVVVLGFIFLFFTLPETKDKKLEDVESLFETPWCGCGKSGSLEINKTTNKPV</sequence>
<feature type="transmembrane region" description="Helical" evidence="7">
    <location>
        <begin position="315"/>
        <end position="336"/>
    </location>
</feature>
<evidence type="ECO:0000256" key="2">
    <source>
        <dbReference type="ARBA" id="ARBA00010992"/>
    </source>
</evidence>
<gene>
    <name evidence="9" type="ORF">MEDL_16823</name>
</gene>
<feature type="transmembrane region" description="Helical" evidence="7">
    <location>
        <begin position="391"/>
        <end position="410"/>
    </location>
</feature>
<evidence type="ECO:0000313" key="10">
    <source>
        <dbReference type="Proteomes" id="UP000683360"/>
    </source>
</evidence>